<keyword evidence="12" id="KW-0479">Metal-binding</keyword>
<evidence type="ECO:0000256" key="4">
    <source>
        <dbReference type="ARBA" id="ARBA00022692"/>
    </source>
</evidence>
<dbReference type="HAMAP" id="MF_00454">
    <property type="entry name" value="FluC"/>
    <property type="match status" value="1"/>
</dbReference>
<dbReference type="InterPro" id="IPR003691">
    <property type="entry name" value="FluC"/>
</dbReference>
<accession>A0A0W0SGG4</accession>
<evidence type="ECO:0000256" key="6">
    <source>
        <dbReference type="ARBA" id="ARBA00023053"/>
    </source>
</evidence>
<evidence type="ECO:0000256" key="1">
    <source>
        <dbReference type="ARBA" id="ARBA00004651"/>
    </source>
</evidence>
<comment type="subcellular location">
    <subcellularLocation>
        <location evidence="1 12">Cell membrane</location>
        <topology evidence="1 12">Multi-pass membrane protein</topology>
    </subcellularLocation>
</comment>
<keyword evidence="3" id="KW-0997">Cell inner membrane</keyword>
<sequence>MNNFFWISCGAIIGANLRYLVNRFSVKYLSAGIPFGTFIVNLTGSFILGFFMTWTLERVEVDPRWRLFIAVGFCGGYTTFSSFSYESYVLLEQSDYALAALNIICNNVLSLAAAIAGVVLARTI</sequence>
<evidence type="ECO:0000256" key="2">
    <source>
        <dbReference type="ARBA" id="ARBA00022475"/>
    </source>
</evidence>
<feature type="binding site" evidence="12">
    <location>
        <position position="75"/>
    </location>
    <ligand>
        <name>Na(+)</name>
        <dbReference type="ChEBI" id="CHEBI:29101"/>
        <note>structural</note>
    </ligand>
</feature>
<protein>
    <recommendedName>
        <fullName evidence="12">Fluoride-specific ion channel FluC</fullName>
    </recommendedName>
</protein>
<dbReference type="AlphaFoldDB" id="A0A0W0SGG4"/>
<keyword evidence="6 12" id="KW-0915">Sodium</keyword>
<keyword evidence="2 12" id="KW-1003">Cell membrane</keyword>
<comment type="similarity">
    <text evidence="10 12">Belongs to the fluoride channel Fluc/FEX (TC 1.A.43) family.</text>
</comment>
<evidence type="ECO:0000313" key="14">
    <source>
        <dbReference type="EMBL" id="VEB32845.1"/>
    </source>
</evidence>
<feature type="binding site" evidence="12">
    <location>
        <position position="78"/>
    </location>
    <ligand>
        <name>Na(+)</name>
        <dbReference type="ChEBI" id="CHEBI:29101"/>
        <note>structural</note>
    </ligand>
</feature>
<evidence type="ECO:0000256" key="3">
    <source>
        <dbReference type="ARBA" id="ARBA00022519"/>
    </source>
</evidence>
<gene>
    <name evidence="12" type="primary">fluC</name>
    <name evidence="12 14" type="synonym">crcB</name>
    <name evidence="13" type="ORF">Lche_0513</name>
    <name evidence="14" type="ORF">NCTC11976_00146</name>
</gene>
<keyword evidence="8 12" id="KW-0472">Membrane</keyword>
<dbReference type="GO" id="GO:0140114">
    <property type="term" value="P:cellular detoxification of fluoride"/>
    <property type="evidence" value="ECO:0007669"/>
    <property type="project" value="UniProtKB-UniRule"/>
</dbReference>
<dbReference type="Pfam" id="PF02537">
    <property type="entry name" value="CRCB"/>
    <property type="match status" value="1"/>
</dbReference>
<evidence type="ECO:0000256" key="12">
    <source>
        <dbReference type="HAMAP-Rule" id="MF_00454"/>
    </source>
</evidence>
<evidence type="ECO:0000313" key="13">
    <source>
        <dbReference type="EMBL" id="KTC82249.1"/>
    </source>
</evidence>
<keyword evidence="4 12" id="KW-0812">Transmembrane</keyword>
<feature type="transmembrane region" description="Helical" evidence="12">
    <location>
        <begin position="97"/>
        <end position="121"/>
    </location>
</feature>
<evidence type="ECO:0000256" key="5">
    <source>
        <dbReference type="ARBA" id="ARBA00022989"/>
    </source>
</evidence>
<name>A0A0W0SGG4_9GAMM</name>
<dbReference type="Proteomes" id="UP000054921">
    <property type="component" value="Unassembled WGS sequence"/>
</dbReference>
<comment type="catalytic activity">
    <reaction evidence="11">
        <text>fluoride(in) = fluoride(out)</text>
        <dbReference type="Rhea" id="RHEA:76159"/>
        <dbReference type="ChEBI" id="CHEBI:17051"/>
    </reaction>
    <physiologicalReaction direction="left-to-right" evidence="11">
        <dbReference type="Rhea" id="RHEA:76160"/>
    </physiologicalReaction>
</comment>
<evidence type="ECO:0000313" key="15">
    <source>
        <dbReference type="Proteomes" id="UP000054921"/>
    </source>
</evidence>
<dbReference type="GO" id="GO:0005886">
    <property type="term" value="C:plasma membrane"/>
    <property type="evidence" value="ECO:0007669"/>
    <property type="project" value="UniProtKB-SubCell"/>
</dbReference>
<organism evidence="13 15">
    <name type="scientific">Legionella cherrii</name>
    <dbReference type="NCBI Taxonomy" id="28084"/>
    <lineage>
        <taxon>Bacteria</taxon>
        <taxon>Pseudomonadati</taxon>
        <taxon>Pseudomonadota</taxon>
        <taxon>Gammaproteobacteria</taxon>
        <taxon>Legionellales</taxon>
        <taxon>Legionellaceae</taxon>
        <taxon>Legionella</taxon>
    </lineage>
</organism>
<feature type="transmembrane region" description="Helical" evidence="12">
    <location>
        <begin position="67"/>
        <end position="85"/>
    </location>
</feature>
<comment type="function">
    <text evidence="12">Fluoride-specific ion channel. Important for reducing fluoride concentration in the cell, thus reducing its toxicity.</text>
</comment>
<evidence type="ECO:0000256" key="9">
    <source>
        <dbReference type="ARBA" id="ARBA00023303"/>
    </source>
</evidence>
<reference evidence="14 16" key="2">
    <citation type="submission" date="2018-12" db="EMBL/GenBank/DDBJ databases">
        <authorList>
            <consortium name="Pathogen Informatics"/>
        </authorList>
    </citation>
    <scope>NUCLEOTIDE SEQUENCE [LARGE SCALE GENOMIC DNA]</scope>
    <source>
        <strain evidence="14 16">NCTC11976</strain>
    </source>
</reference>
<feature type="transmembrane region" description="Helical" evidence="12">
    <location>
        <begin position="33"/>
        <end position="55"/>
    </location>
</feature>
<dbReference type="Proteomes" id="UP000277577">
    <property type="component" value="Chromosome"/>
</dbReference>
<keyword evidence="16" id="KW-1185">Reference proteome</keyword>
<dbReference type="GO" id="GO:0046872">
    <property type="term" value="F:metal ion binding"/>
    <property type="evidence" value="ECO:0007669"/>
    <property type="project" value="UniProtKB-KW"/>
</dbReference>
<evidence type="ECO:0000256" key="10">
    <source>
        <dbReference type="ARBA" id="ARBA00035120"/>
    </source>
</evidence>
<dbReference type="PATRIC" id="fig|28084.5.peg.550"/>
<evidence type="ECO:0000256" key="11">
    <source>
        <dbReference type="ARBA" id="ARBA00035585"/>
    </source>
</evidence>
<dbReference type="EMBL" id="LNXW01000009">
    <property type="protein sequence ID" value="KTC82249.1"/>
    <property type="molecule type" value="Genomic_DNA"/>
</dbReference>
<proteinExistence type="inferred from homology"/>
<dbReference type="PANTHER" id="PTHR28259">
    <property type="entry name" value="FLUORIDE EXPORT PROTEIN 1-RELATED"/>
    <property type="match status" value="1"/>
</dbReference>
<dbReference type="GO" id="GO:0062054">
    <property type="term" value="F:fluoride channel activity"/>
    <property type="evidence" value="ECO:0007669"/>
    <property type="project" value="UniProtKB-UniRule"/>
</dbReference>
<dbReference type="NCBIfam" id="TIGR00494">
    <property type="entry name" value="crcB"/>
    <property type="match status" value="1"/>
</dbReference>
<dbReference type="OrthoDB" id="9806299at2"/>
<keyword evidence="7 12" id="KW-0406">Ion transport</keyword>
<dbReference type="RefSeq" id="WP_028380822.1">
    <property type="nucleotide sequence ID" value="NZ_CAAAIT010000003.1"/>
</dbReference>
<keyword evidence="9 12" id="KW-0407">Ion channel</keyword>
<reference evidence="13 15" key="1">
    <citation type="submission" date="2015-11" db="EMBL/GenBank/DDBJ databases">
        <title>Genomic analysis of 38 Legionella species identifies large and diverse effector repertoires.</title>
        <authorList>
            <person name="Burstein D."/>
            <person name="Amaro F."/>
            <person name="Zusman T."/>
            <person name="Lifshitz Z."/>
            <person name="Cohen O."/>
            <person name="Gilbert J.A."/>
            <person name="Pupko T."/>
            <person name="Shuman H.A."/>
            <person name="Segal G."/>
        </authorList>
    </citation>
    <scope>NUCLEOTIDE SEQUENCE [LARGE SCALE GENOMIC DNA]</scope>
    <source>
        <strain evidence="13 15">ORW</strain>
    </source>
</reference>
<dbReference type="EMBL" id="LR134173">
    <property type="protein sequence ID" value="VEB32845.1"/>
    <property type="molecule type" value="Genomic_DNA"/>
</dbReference>
<dbReference type="PANTHER" id="PTHR28259:SF1">
    <property type="entry name" value="FLUORIDE EXPORT PROTEIN 1-RELATED"/>
    <property type="match status" value="1"/>
</dbReference>
<evidence type="ECO:0000256" key="8">
    <source>
        <dbReference type="ARBA" id="ARBA00023136"/>
    </source>
</evidence>
<keyword evidence="12" id="KW-0813">Transport</keyword>
<comment type="activity regulation">
    <text evidence="12">Na(+) is not transported, but it plays an essential structural role and its presence is essential for fluoride channel function.</text>
</comment>
<evidence type="ECO:0000313" key="16">
    <source>
        <dbReference type="Proteomes" id="UP000277577"/>
    </source>
</evidence>
<keyword evidence="5 12" id="KW-1133">Transmembrane helix</keyword>
<evidence type="ECO:0000256" key="7">
    <source>
        <dbReference type="ARBA" id="ARBA00023065"/>
    </source>
</evidence>
<dbReference type="STRING" id="28084.Lche_0513"/>